<dbReference type="PANTHER" id="PTHR37218:SF2">
    <property type="entry name" value="COILED-COIL PROTEIN"/>
    <property type="match status" value="1"/>
</dbReference>
<reference evidence="2 3" key="1">
    <citation type="journal article" date="2020" name="bioRxiv">
        <title>Sequence and annotation of 42 cannabis genomes reveals extensive copy number variation in cannabinoid synthesis and pathogen resistance genes.</title>
        <authorList>
            <person name="Mckernan K.J."/>
            <person name="Helbert Y."/>
            <person name="Kane L.T."/>
            <person name="Ebling H."/>
            <person name="Zhang L."/>
            <person name="Liu B."/>
            <person name="Eaton Z."/>
            <person name="Mclaughlin S."/>
            <person name="Kingan S."/>
            <person name="Baybayan P."/>
            <person name="Concepcion G."/>
            <person name="Jordan M."/>
            <person name="Riva A."/>
            <person name="Barbazuk W."/>
            <person name="Harkins T."/>
        </authorList>
    </citation>
    <scope>NUCLEOTIDE SEQUENCE [LARGE SCALE GENOMIC DNA]</scope>
    <source>
        <strain evidence="3">cv. Jamaican Lion 4</strain>
        <tissue evidence="2">Leaf</tissue>
    </source>
</reference>
<evidence type="ECO:0000313" key="3">
    <source>
        <dbReference type="Proteomes" id="UP000583929"/>
    </source>
</evidence>
<evidence type="ECO:0000313" key="2">
    <source>
        <dbReference type="EMBL" id="KAF4393017.1"/>
    </source>
</evidence>
<dbReference type="Proteomes" id="UP000583929">
    <property type="component" value="Unassembled WGS sequence"/>
</dbReference>
<feature type="compositionally biased region" description="Basic residues" evidence="1">
    <location>
        <begin position="1"/>
        <end position="10"/>
    </location>
</feature>
<evidence type="ECO:0000256" key="1">
    <source>
        <dbReference type="SAM" id="MobiDB-lite"/>
    </source>
</evidence>
<dbReference type="PANTHER" id="PTHR37218">
    <property type="entry name" value="COILED-COIL PROTEIN"/>
    <property type="match status" value="1"/>
</dbReference>
<dbReference type="EMBL" id="JAATIQ010000050">
    <property type="protein sequence ID" value="KAF4393017.1"/>
    <property type="molecule type" value="Genomic_DNA"/>
</dbReference>
<feature type="compositionally biased region" description="Polar residues" evidence="1">
    <location>
        <begin position="44"/>
        <end position="53"/>
    </location>
</feature>
<organism evidence="2 3">
    <name type="scientific">Cannabis sativa</name>
    <name type="common">Hemp</name>
    <name type="synonym">Marijuana</name>
    <dbReference type="NCBI Taxonomy" id="3483"/>
    <lineage>
        <taxon>Eukaryota</taxon>
        <taxon>Viridiplantae</taxon>
        <taxon>Streptophyta</taxon>
        <taxon>Embryophyta</taxon>
        <taxon>Tracheophyta</taxon>
        <taxon>Spermatophyta</taxon>
        <taxon>Magnoliopsida</taxon>
        <taxon>eudicotyledons</taxon>
        <taxon>Gunneridae</taxon>
        <taxon>Pentapetalae</taxon>
        <taxon>rosids</taxon>
        <taxon>fabids</taxon>
        <taxon>Rosales</taxon>
        <taxon>Cannabaceae</taxon>
        <taxon>Cannabis</taxon>
    </lineage>
</organism>
<name>A0A7J6HCG2_CANSA</name>
<accession>A0A7J6HCG2</accession>
<feature type="region of interest" description="Disordered" evidence="1">
    <location>
        <begin position="1"/>
        <end position="121"/>
    </location>
</feature>
<sequence length="231" mass="25902">MGGRGRKRREKNYLAAHGGNYSRLPPPPNPSQLDALPSKLRTLISLTSPQPEGSTRDSKNAHKKRKNGDEASESNTGNKDDVSLKATGFKDVNSSSDHDDTVMSSANEKKKKKRKRKAVEDLRFVAEMEKSSNSSKRREHKKKYLEARKNKHKKTKTEENLNFPGHEKIEFGDIVKAPLKLLTVPKVKKTRDVSDELVRLQAIESYRKSKGWSSRLGIHLPLPAAAPTEGL</sequence>
<dbReference type="AlphaFoldDB" id="A0A7J6HCG2"/>
<proteinExistence type="predicted"/>
<comment type="caution">
    <text evidence="2">The sequence shown here is derived from an EMBL/GenBank/DDBJ whole genome shotgun (WGS) entry which is preliminary data.</text>
</comment>
<keyword evidence="3" id="KW-1185">Reference proteome</keyword>
<protein>
    <submittedName>
        <fullName evidence="2">Uncharacterized protein</fullName>
    </submittedName>
</protein>
<gene>
    <name evidence="2" type="ORF">G4B88_012012</name>
</gene>